<sequence length="44" mass="5293">MKKLDESLVFCMPVKIRMATKKYFQKDYKNISHTYLFCSSLRPC</sequence>
<reference evidence="1 2" key="1">
    <citation type="submission" date="2013-06" db="EMBL/GenBank/DDBJ databases">
        <authorList>
            <person name="Weinstock G."/>
            <person name="Sodergren E."/>
            <person name="Lobos E.A."/>
            <person name="Fulton L."/>
            <person name="Fulton R."/>
            <person name="Courtney L."/>
            <person name="Fronick C."/>
            <person name="O'Laughlin M."/>
            <person name="Godfrey J."/>
            <person name="Wilson R.M."/>
            <person name="Miner T."/>
            <person name="Farmer C."/>
            <person name="Delehaunty K."/>
            <person name="Cordes M."/>
            <person name="Minx P."/>
            <person name="Tomlinson C."/>
            <person name="Chen J."/>
            <person name="Wollam A."/>
            <person name="Pepin K.H."/>
            <person name="Bhonagiri V."/>
            <person name="Zhang X."/>
            <person name="Warren W."/>
            <person name="Mitreva M."/>
            <person name="Mardis E.R."/>
            <person name="Wilson R.K."/>
        </authorList>
    </citation>
    <scope>NUCLEOTIDE SEQUENCE [LARGE SCALE GENOMIC DNA]</scope>
    <source>
        <strain evidence="1 2">W1703</strain>
    </source>
</reference>
<evidence type="ECO:0000313" key="2">
    <source>
        <dbReference type="Proteomes" id="UP000016617"/>
    </source>
</evidence>
<comment type="caution">
    <text evidence="1">The sequence shown here is derived from an EMBL/GenBank/DDBJ whole genome shotgun (WGS) entry which is preliminary data.</text>
</comment>
<accession>U2J3E7</accession>
<dbReference type="Proteomes" id="UP000016617">
    <property type="component" value="Unassembled WGS sequence"/>
</dbReference>
<dbReference type="HOGENOM" id="CLU_3222852_0_0_9"/>
<evidence type="ECO:0000313" key="1">
    <source>
        <dbReference type="EMBL" id="ERJ74300.1"/>
    </source>
</evidence>
<proteinExistence type="predicted"/>
<dbReference type="EMBL" id="AWVA01000103">
    <property type="protein sequence ID" value="ERJ74300.1"/>
    <property type="molecule type" value="Genomic_DNA"/>
</dbReference>
<organism evidence="1 2">
    <name type="scientific">Streptococcus sobrinus W1703</name>
    <dbReference type="NCBI Taxonomy" id="1227275"/>
    <lineage>
        <taxon>Bacteria</taxon>
        <taxon>Bacillati</taxon>
        <taxon>Bacillota</taxon>
        <taxon>Bacilli</taxon>
        <taxon>Lactobacillales</taxon>
        <taxon>Streptococcaceae</taxon>
        <taxon>Streptococcus</taxon>
    </lineage>
</organism>
<protein>
    <submittedName>
        <fullName evidence="1">Uncharacterized protein</fullName>
    </submittedName>
</protein>
<dbReference type="AlphaFoldDB" id="U2J3E7"/>
<gene>
    <name evidence="1" type="ORF">HMPREF1557_01701</name>
</gene>
<name>U2J3E7_9STRE</name>